<gene>
    <name evidence="1" type="ORF">J1778_19535</name>
</gene>
<reference evidence="1 2" key="1">
    <citation type="submission" date="2021-03" db="EMBL/GenBank/DDBJ databases">
        <title>Five novel Rahnella species.</title>
        <authorList>
            <person name="Brady C."/>
            <person name="Asselin J."/>
            <person name="Beer S."/>
            <person name="Bruberg M.B."/>
            <person name="Crampton B."/>
            <person name="Venter S."/>
            <person name="Arnold D."/>
            <person name="Denman S."/>
        </authorList>
    </citation>
    <scope>NUCLEOTIDE SEQUENCE [LARGE SCALE GENOMIC DNA]</scope>
    <source>
        <strain evidence="1 2">H11b</strain>
    </source>
</reference>
<dbReference type="Proteomes" id="UP000734343">
    <property type="component" value="Unassembled WGS sequence"/>
</dbReference>
<proteinExistence type="predicted"/>
<comment type="caution">
    <text evidence="1">The sequence shown here is derived from an EMBL/GenBank/DDBJ whole genome shotgun (WGS) entry which is preliminary data.</text>
</comment>
<protein>
    <recommendedName>
        <fullName evidence="3">Permuted papain-like amidase enzyme, YaeF/YiiX, C92 family</fullName>
    </recommendedName>
</protein>
<keyword evidence="2" id="KW-1185">Reference proteome</keyword>
<evidence type="ECO:0008006" key="3">
    <source>
        <dbReference type="Google" id="ProtNLM"/>
    </source>
</evidence>
<dbReference type="EMBL" id="JAFMOW010000066">
    <property type="protein sequence ID" value="MBU9857465.1"/>
    <property type="molecule type" value="Genomic_DNA"/>
</dbReference>
<dbReference type="RefSeq" id="WP_217174560.1">
    <property type="nucleotide sequence ID" value="NZ_CP126169.1"/>
</dbReference>
<evidence type="ECO:0000313" key="1">
    <source>
        <dbReference type="EMBL" id="MBU9857465.1"/>
    </source>
</evidence>
<evidence type="ECO:0000313" key="2">
    <source>
        <dbReference type="Proteomes" id="UP000734343"/>
    </source>
</evidence>
<name>A0ABS6LZG0_9GAMM</name>
<sequence>MLENIKSLRDYAILNSKNCAFTGEINAWVLIWYPENHHFGHAAMVIGDLSSKSSYVSWWPEKSRSGLSSFLFKSPAVRENLFNHRAHRFEFTTSDYESDVSSEGDCPHVIFGLREFDSRNMQIMWDKIISGGAPSFSPLSKNCATIVSRVMKAGLKNSPLRQKVFGLFGGEQYVWTPKRIAVACNILRDKNYALKINISGRNSEYNFFKKLVRLR</sequence>
<accession>A0ABS6LZG0</accession>
<organism evidence="1 2">
    <name type="scientific">Rahnella bonaserana</name>
    <dbReference type="NCBI Taxonomy" id="2816248"/>
    <lineage>
        <taxon>Bacteria</taxon>
        <taxon>Pseudomonadati</taxon>
        <taxon>Pseudomonadota</taxon>
        <taxon>Gammaproteobacteria</taxon>
        <taxon>Enterobacterales</taxon>
        <taxon>Yersiniaceae</taxon>
        <taxon>Rahnella</taxon>
    </lineage>
</organism>